<dbReference type="AlphaFoldDB" id="A0A7U2HW45"/>
<reference evidence="3" key="1">
    <citation type="journal article" date="2021" name="BMC Genomics">
        <title>Chromosome-level genome assembly and manually-curated proteome of model necrotroph Parastagonospora nodorum Sn15 reveals a genome-wide trove of candidate effector homologs, and redundancy of virulence-related functions within an accessory chromosome.</title>
        <authorList>
            <person name="Bertazzoni S."/>
            <person name="Jones D.A.B."/>
            <person name="Phan H.T."/>
            <person name="Tan K.-C."/>
            <person name="Hane J.K."/>
        </authorList>
    </citation>
    <scope>NUCLEOTIDE SEQUENCE [LARGE SCALE GENOMIC DNA]</scope>
    <source>
        <strain evidence="3">SN15 / ATCC MYA-4574 / FGSC 10173)</strain>
    </source>
</reference>
<feature type="region of interest" description="Disordered" evidence="1">
    <location>
        <begin position="52"/>
        <end position="71"/>
    </location>
</feature>
<evidence type="ECO:0000256" key="1">
    <source>
        <dbReference type="SAM" id="MobiDB-lite"/>
    </source>
</evidence>
<proteinExistence type="predicted"/>
<dbReference type="VEuPathDB" id="FungiDB:JI435_402520"/>
<sequence length="71" mass="7760">MANHQGEYAWMDLCTPSLPSSWINSRTSYGYPESVIAAPILLPSVDFTPAPPFSSSHSICSSLHPQSQHVE</sequence>
<dbReference type="EMBL" id="CP069024">
    <property type="protein sequence ID" value="QRC92474.1"/>
    <property type="molecule type" value="Genomic_DNA"/>
</dbReference>
<name>A0A7U2HW45_PHANO</name>
<accession>A0A7U2HW45</accession>
<organism evidence="2 3">
    <name type="scientific">Phaeosphaeria nodorum (strain SN15 / ATCC MYA-4574 / FGSC 10173)</name>
    <name type="common">Glume blotch fungus</name>
    <name type="synonym">Parastagonospora nodorum</name>
    <dbReference type="NCBI Taxonomy" id="321614"/>
    <lineage>
        <taxon>Eukaryota</taxon>
        <taxon>Fungi</taxon>
        <taxon>Dikarya</taxon>
        <taxon>Ascomycota</taxon>
        <taxon>Pezizomycotina</taxon>
        <taxon>Dothideomycetes</taxon>
        <taxon>Pleosporomycetidae</taxon>
        <taxon>Pleosporales</taxon>
        <taxon>Pleosporineae</taxon>
        <taxon>Phaeosphaeriaceae</taxon>
        <taxon>Parastagonospora</taxon>
    </lineage>
</organism>
<keyword evidence="3" id="KW-1185">Reference proteome</keyword>
<evidence type="ECO:0000313" key="2">
    <source>
        <dbReference type="EMBL" id="QRC92474.1"/>
    </source>
</evidence>
<protein>
    <submittedName>
        <fullName evidence="2">Uncharacterized protein</fullName>
    </submittedName>
</protein>
<evidence type="ECO:0000313" key="3">
    <source>
        <dbReference type="Proteomes" id="UP000663193"/>
    </source>
</evidence>
<dbReference type="Proteomes" id="UP000663193">
    <property type="component" value="Chromosome 2"/>
</dbReference>
<gene>
    <name evidence="2" type="ORF">JI435_402520</name>
</gene>
<feature type="compositionally biased region" description="Low complexity" evidence="1">
    <location>
        <begin position="54"/>
        <end position="71"/>
    </location>
</feature>